<dbReference type="AlphaFoldDB" id="A0AAD5WPI5"/>
<dbReference type="Gene3D" id="2.30.60.10">
    <property type="entry name" value="Cyanovirin-N"/>
    <property type="match status" value="1"/>
</dbReference>
<evidence type="ECO:0000313" key="4">
    <source>
        <dbReference type="EMBL" id="KAJ2897010.1"/>
    </source>
</evidence>
<feature type="compositionally biased region" description="Low complexity" evidence="1">
    <location>
        <begin position="129"/>
        <end position="149"/>
    </location>
</feature>
<dbReference type="InterPro" id="IPR036673">
    <property type="entry name" value="Cyanovirin-N_sf"/>
</dbReference>
<proteinExistence type="predicted"/>
<evidence type="ECO:0000259" key="3">
    <source>
        <dbReference type="Pfam" id="PF08881"/>
    </source>
</evidence>
<dbReference type="EMBL" id="JAKWBI020000300">
    <property type="protein sequence ID" value="KAJ2897010.1"/>
    <property type="molecule type" value="Genomic_DNA"/>
</dbReference>
<name>A0AAD5WPI5_9PEZI</name>
<accession>A0AAD5WPI5</accession>
<keyword evidence="2" id="KW-0732">Signal</keyword>
<evidence type="ECO:0000256" key="1">
    <source>
        <dbReference type="SAM" id="MobiDB-lite"/>
    </source>
</evidence>
<dbReference type="SUPFAM" id="SSF51322">
    <property type="entry name" value="Cyanovirin-N"/>
    <property type="match status" value="1"/>
</dbReference>
<dbReference type="Pfam" id="PF08881">
    <property type="entry name" value="CVNH"/>
    <property type="match status" value="1"/>
</dbReference>
<feature type="signal peptide" evidence="2">
    <location>
        <begin position="1"/>
        <end position="18"/>
    </location>
</feature>
<evidence type="ECO:0000313" key="5">
    <source>
        <dbReference type="Proteomes" id="UP001201980"/>
    </source>
</evidence>
<feature type="region of interest" description="Disordered" evidence="1">
    <location>
        <begin position="76"/>
        <end position="108"/>
    </location>
</feature>
<reference evidence="4" key="1">
    <citation type="submission" date="2022-07" db="EMBL/GenBank/DDBJ databases">
        <title>Draft genome sequence of Zalerion maritima ATCC 34329, a (micro)plastics degrading marine fungus.</title>
        <authorList>
            <person name="Paco A."/>
            <person name="Goncalves M.F.M."/>
            <person name="Rocha-Santos T.A.P."/>
            <person name="Alves A."/>
        </authorList>
    </citation>
    <scope>NUCLEOTIDE SEQUENCE</scope>
    <source>
        <strain evidence="4">ATCC 34329</strain>
    </source>
</reference>
<dbReference type="Proteomes" id="UP001201980">
    <property type="component" value="Unassembled WGS sequence"/>
</dbReference>
<feature type="compositionally biased region" description="Low complexity" evidence="1">
    <location>
        <begin position="27"/>
        <end position="42"/>
    </location>
</feature>
<feature type="domain" description="Cyanovirin-N" evidence="3">
    <location>
        <begin position="193"/>
        <end position="292"/>
    </location>
</feature>
<feature type="region of interest" description="Disordered" evidence="1">
    <location>
        <begin position="27"/>
        <end position="47"/>
    </location>
</feature>
<feature type="region of interest" description="Disordered" evidence="1">
    <location>
        <begin position="170"/>
        <end position="191"/>
    </location>
</feature>
<keyword evidence="5" id="KW-1185">Reference proteome</keyword>
<feature type="chain" id="PRO_5042155354" description="Cyanovirin-N domain-containing protein" evidence="2">
    <location>
        <begin position="19"/>
        <end position="293"/>
    </location>
</feature>
<comment type="caution">
    <text evidence="4">The sequence shown here is derived from an EMBL/GenBank/DDBJ whole genome shotgun (WGS) entry which is preliminary data.</text>
</comment>
<protein>
    <recommendedName>
        <fullName evidence="3">Cyanovirin-N domain-containing protein</fullName>
    </recommendedName>
</protein>
<sequence length="293" mass="30720">MNILVLTLILLPMELSLGSPINHHSCTTTTTTTTTSTPSSSSGAYSGSVIAIPDTQTESTMGWTWPIPSCIDGEYTSCPTPPPSLSPSPSFADTPLQTTPPRPRNAHLSCSSFWLNQPGLPPPGIPEYSSSAPPSSSSSSSSSSLPLLLPEKSTPDHYFPYHLVAACAPSDADVDPPDSDPGEGGGMPEIDSATSINLDYCIENSRGHVEWMAPREDGSLLSGPGGAPRGNFSATCAGCVLYTGGTEDETGMAEVLDLECFCFDGWGDGEGVKRFTWLDLRQGIGNLDGELVC</sequence>
<organism evidence="4 5">
    <name type="scientific">Zalerion maritima</name>
    <dbReference type="NCBI Taxonomy" id="339359"/>
    <lineage>
        <taxon>Eukaryota</taxon>
        <taxon>Fungi</taxon>
        <taxon>Dikarya</taxon>
        <taxon>Ascomycota</taxon>
        <taxon>Pezizomycotina</taxon>
        <taxon>Sordariomycetes</taxon>
        <taxon>Lulworthiomycetidae</taxon>
        <taxon>Lulworthiales</taxon>
        <taxon>Lulworthiaceae</taxon>
        <taxon>Zalerion</taxon>
    </lineage>
</organism>
<gene>
    <name evidence="4" type="ORF">MKZ38_005043</name>
</gene>
<dbReference type="InterPro" id="IPR011058">
    <property type="entry name" value="Cyanovirin-N"/>
</dbReference>
<evidence type="ECO:0000256" key="2">
    <source>
        <dbReference type="SAM" id="SignalP"/>
    </source>
</evidence>
<feature type="region of interest" description="Disordered" evidence="1">
    <location>
        <begin position="121"/>
        <end position="149"/>
    </location>
</feature>
<feature type="compositionally biased region" description="Acidic residues" evidence="1">
    <location>
        <begin position="172"/>
        <end position="181"/>
    </location>
</feature>